<dbReference type="InterPro" id="IPR036390">
    <property type="entry name" value="WH_DNA-bd_sf"/>
</dbReference>
<feature type="compositionally biased region" description="Basic and acidic residues" evidence="2">
    <location>
        <begin position="1"/>
        <end position="10"/>
    </location>
</feature>
<keyword evidence="4" id="KW-1185">Reference proteome</keyword>
<organism evidence="3 4">
    <name type="scientific">Labedella populi</name>
    <dbReference type="NCBI Taxonomy" id="2498850"/>
    <lineage>
        <taxon>Bacteria</taxon>
        <taxon>Bacillati</taxon>
        <taxon>Actinomycetota</taxon>
        <taxon>Actinomycetes</taxon>
        <taxon>Micrococcales</taxon>
        <taxon>Microbacteriaceae</taxon>
        <taxon>Labedella</taxon>
    </lineage>
</organism>
<dbReference type="InterPro" id="IPR043129">
    <property type="entry name" value="ATPase_NBD"/>
</dbReference>
<dbReference type="InterPro" id="IPR000600">
    <property type="entry name" value="ROK"/>
</dbReference>
<comment type="caution">
    <text evidence="3">The sequence shown here is derived from an EMBL/GenBank/DDBJ whole genome shotgun (WGS) entry which is preliminary data.</text>
</comment>
<accession>A0A444QG33</accession>
<dbReference type="OrthoDB" id="37575at2"/>
<dbReference type="Pfam" id="PF00480">
    <property type="entry name" value="ROK"/>
    <property type="match status" value="1"/>
</dbReference>
<comment type="similarity">
    <text evidence="1">Belongs to the ROK (NagC/XylR) family.</text>
</comment>
<proteinExistence type="inferred from homology"/>
<dbReference type="Pfam" id="PF13412">
    <property type="entry name" value="HTH_24"/>
    <property type="match status" value="1"/>
</dbReference>
<evidence type="ECO:0000313" key="4">
    <source>
        <dbReference type="Proteomes" id="UP000288603"/>
    </source>
</evidence>
<dbReference type="AlphaFoldDB" id="A0A444QG33"/>
<evidence type="ECO:0000256" key="2">
    <source>
        <dbReference type="SAM" id="MobiDB-lite"/>
    </source>
</evidence>
<name>A0A444QG33_9MICO</name>
<dbReference type="Proteomes" id="UP000288603">
    <property type="component" value="Unassembled WGS sequence"/>
</dbReference>
<feature type="region of interest" description="Disordered" evidence="2">
    <location>
        <begin position="1"/>
        <end position="24"/>
    </location>
</feature>
<reference evidence="3 4" key="1">
    <citation type="submission" date="2018-12" db="EMBL/GenBank/DDBJ databases">
        <authorList>
            <person name="Li F."/>
        </authorList>
    </citation>
    <scope>NUCLEOTIDE SEQUENCE [LARGE SCALE GENOMIC DNA]</scope>
    <source>
        <strain evidence="3 4">8H24J-4-2</strain>
    </source>
</reference>
<dbReference type="InterPro" id="IPR036388">
    <property type="entry name" value="WH-like_DNA-bd_sf"/>
</dbReference>
<dbReference type="EMBL" id="RZNC01000001">
    <property type="protein sequence ID" value="RWZ68470.1"/>
    <property type="molecule type" value="Genomic_DNA"/>
</dbReference>
<dbReference type="PANTHER" id="PTHR18964:SF149">
    <property type="entry name" value="BIFUNCTIONAL UDP-N-ACETYLGLUCOSAMINE 2-EPIMERASE_N-ACETYLMANNOSAMINE KINASE"/>
    <property type="match status" value="1"/>
</dbReference>
<dbReference type="Gene3D" id="3.30.420.40">
    <property type="match status" value="2"/>
</dbReference>
<gene>
    <name evidence="3" type="ORF">ELQ92_04465</name>
</gene>
<sequence length="419" mass="43076">MHDDRWRPGTERGGTTMPATQPPAAKNGIAAGVLAILLENGEATRKSIAAVLGVSLPTVTTVLGDLEARGFVRELRREQGPRGRATLVYGLDDTAGWVVGVDIGSTQVSVLAQHLDGTVLARLDRAVETGDPLSAALAAGALVASVLAAERRRGHPVSVGVGVNQVVPKSFSPSDDGTTAVMVSALVRASGLPSTVPVVVENNVNCAAVAEHEDGDLRGVDDGGYLQIGVGIGLGFFADGALIRGSSGASGELAQIPLAWDAAVDSPRNAIEHAYGSRGLLATVRSEWPEGEPPASSEQVFALAATGDPVASSVMRRHATAIARVATAVATVLDPSVLVIGGGLSRNPEFVALVVEEFRSRIPRTEVRTSRKGTAATVQGAAFLARDHASSILLGGAYRRILSRPAIWSPADAAEGAIA</sequence>
<dbReference type="Gene3D" id="1.10.10.10">
    <property type="entry name" value="Winged helix-like DNA-binding domain superfamily/Winged helix DNA-binding domain"/>
    <property type="match status" value="1"/>
</dbReference>
<protein>
    <submittedName>
        <fullName evidence="3">ROK family transcriptional regulator</fullName>
    </submittedName>
</protein>
<evidence type="ECO:0000313" key="3">
    <source>
        <dbReference type="EMBL" id="RWZ68470.1"/>
    </source>
</evidence>
<dbReference type="PANTHER" id="PTHR18964">
    <property type="entry name" value="ROK (REPRESSOR, ORF, KINASE) FAMILY"/>
    <property type="match status" value="1"/>
</dbReference>
<evidence type="ECO:0000256" key="1">
    <source>
        <dbReference type="ARBA" id="ARBA00006479"/>
    </source>
</evidence>
<dbReference type="SUPFAM" id="SSF53067">
    <property type="entry name" value="Actin-like ATPase domain"/>
    <property type="match status" value="1"/>
</dbReference>
<dbReference type="SUPFAM" id="SSF46785">
    <property type="entry name" value="Winged helix' DNA-binding domain"/>
    <property type="match status" value="1"/>
</dbReference>